<keyword evidence="4 11" id="KW-0028">Amino-acid biosynthesis</keyword>
<evidence type="ECO:0000256" key="11">
    <source>
        <dbReference type="HAMAP-Rule" id="MF_00300"/>
    </source>
</evidence>
<reference evidence="14" key="1">
    <citation type="journal article" date="2020" name="mSystems">
        <title>Genome- and Community-Level Interaction Insights into Carbon Utilization and Element Cycling Functions of Hydrothermarchaeota in Hydrothermal Sediment.</title>
        <authorList>
            <person name="Zhou Z."/>
            <person name="Liu Y."/>
            <person name="Xu W."/>
            <person name="Pan J."/>
            <person name="Luo Z.H."/>
            <person name="Li M."/>
        </authorList>
    </citation>
    <scope>NUCLEOTIDE SEQUENCE [LARGE SCALE GENOMIC DNA]</scope>
    <source>
        <strain evidence="15">SpSt-10</strain>
        <strain evidence="14">SpSt-62</strain>
        <strain evidence="13">SpSt-97</strain>
    </source>
</reference>
<keyword evidence="7 11" id="KW-0274">FAD</keyword>
<dbReference type="PROSITE" id="PS00789">
    <property type="entry name" value="CHORISMATE_SYNTHASE_3"/>
    <property type="match status" value="1"/>
</dbReference>
<keyword evidence="5 11" id="KW-0285">Flavoprotein</keyword>
<sequence length="363" mass="39433">MLGNTFGVLFRVTSFGESHGKAVGCVVDGCPAGLELSEEDINKELRRRRPGGRFASQRKEKDEVKILSGVFNGITLGTPIAMIVENRDVDSSAYEKIKDIPRPGHADYTYYAKFGVRDWRGGGRASGRETVARVAAGAIAKKILEKYGVKIYGYAKEIAGIKAKIEGDVEEIFEKAEKSDLRIPDEEAEKKIIEKINEARREGDSVGGIVEIVAKGVPTGLGEPVFLKADAYLSYALMSIPAVKGVEIGAGFNAARMRGSEMNDEMFIERGKIGFYTNNAGGILGGITTGQDIVVRIAIKPTPSISKPQRSVNLKTFENTEISVKGRHDPCIVPRAVPVAEAMVALVITDLMIMQGLIPRFLR</sequence>
<dbReference type="PANTHER" id="PTHR21085">
    <property type="entry name" value="CHORISMATE SYNTHASE"/>
    <property type="match status" value="1"/>
</dbReference>
<dbReference type="FunFam" id="3.60.150.10:FF:000002">
    <property type="entry name" value="Chorismate synthase"/>
    <property type="match status" value="1"/>
</dbReference>
<protein>
    <recommendedName>
        <fullName evidence="3 11">Chorismate synthase</fullName>
        <shortName evidence="11">CS</shortName>
        <ecNumber evidence="3 11">4.2.3.5</ecNumber>
    </recommendedName>
    <alternativeName>
        <fullName evidence="11">5-enolpyruvylshikimate-3-phosphate phospholyase</fullName>
    </alternativeName>
</protein>
<comment type="cofactor">
    <cofactor evidence="11 12">
        <name>FMNH2</name>
        <dbReference type="ChEBI" id="CHEBI:57618"/>
    </cofactor>
    <text evidence="11 12">Reduced FMN (FMNH(2)).</text>
</comment>
<keyword evidence="6 11" id="KW-0288">FMN</keyword>
<accession>A0A7C4W4H8</accession>
<comment type="function">
    <text evidence="11">Catalyzes the anti-1,4-elimination of the C-3 phosphate and the C-6 proR hydrogen from 5-enolpyruvylshikimate-3-phosphate (EPSP) to yield chorismate, which is the branch point compound that serves as the starting substrate for the three terminal pathways of aromatic amino acid biosynthesis. This reaction introduces a second double bond into the aromatic ring system.</text>
</comment>
<keyword evidence="9 11" id="KW-0057">Aromatic amino acid biosynthesis</keyword>
<dbReference type="EMBL" id="DRUC01000049">
    <property type="protein sequence ID" value="HHF48186.1"/>
    <property type="molecule type" value="Genomic_DNA"/>
</dbReference>
<evidence type="ECO:0000256" key="9">
    <source>
        <dbReference type="ARBA" id="ARBA00023141"/>
    </source>
</evidence>
<dbReference type="GO" id="GO:0004107">
    <property type="term" value="F:chorismate synthase activity"/>
    <property type="evidence" value="ECO:0007669"/>
    <property type="project" value="UniProtKB-UniRule"/>
</dbReference>
<keyword evidence="8 11" id="KW-0521">NADP</keyword>
<dbReference type="UniPathway" id="UPA00053">
    <property type="reaction ID" value="UER00090"/>
</dbReference>
<evidence type="ECO:0000256" key="12">
    <source>
        <dbReference type="RuleBase" id="RU000605"/>
    </source>
</evidence>
<feature type="binding site" evidence="11">
    <location>
        <begin position="300"/>
        <end position="304"/>
    </location>
    <ligand>
        <name>FMN</name>
        <dbReference type="ChEBI" id="CHEBI:58210"/>
    </ligand>
</feature>
<evidence type="ECO:0000256" key="2">
    <source>
        <dbReference type="ARBA" id="ARBA00008014"/>
    </source>
</evidence>
<dbReference type="NCBIfam" id="TIGR00033">
    <property type="entry name" value="aroC"/>
    <property type="match status" value="1"/>
</dbReference>
<dbReference type="EMBL" id="DTPI01000022">
    <property type="protein sequence ID" value="HGE66088.1"/>
    <property type="molecule type" value="Genomic_DNA"/>
</dbReference>
<dbReference type="InterPro" id="IPR000453">
    <property type="entry name" value="Chorismate_synth"/>
</dbReference>
<dbReference type="GO" id="GO:0005829">
    <property type="term" value="C:cytosol"/>
    <property type="evidence" value="ECO:0007669"/>
    <property type="project" value="TreeGrafter"/>
</dbReference>
<dbReference type="NCBIfam" id="NF003793">
    <property type="entry name" value="PRK05382.1"/>
    <property type="match status" value="1"/>
</dbReference>
<evidence type="ECO:0000313" key="15">
    <source>
        <dbReference type="EMBL" id="HHF48186.1"/>
    </source>
</evidence>
<evidence type="ECO:0000256" key="10">
    <source>
        <dbReference type="ARBA" id="ARBA00023239"/>
    </source>
</evidence>
<comment type="similarity">
    <text evidence="2 11 12">Belongs to the chorismate synthase family.</text>
</comment>
<dbReference type="HAMAP" id="MF_00300">
    <property type="entry name" value="Chorismate_synth"/>
    <property type="match status" value="1"/>
</dbReference>
<keyword evidence="10 11" id="KW-0456">Lyase</keyword>
<comment type="pathway">
    <text evidence="1 11 12">Metabolic intermediate biosynthesis; chorismate biosynthesis; chorismate from D-erythrose 4-phosphate and phosphoenolpyruvate: step 7/7.</text>
</comment>
<dbReference type="PROSITE" id="PS00787">
    <property type="entry name" value="CHORISMATE_SYNTHASE_1"/>
    <property type="match status" value="1"/>
</dbReference>
<dbReference type="PROSITE" id="PS00788">
    <property type="entry name" value="CHORISMATE_SYNTHASE_2"/>
    <property type="match status" value="1"/>
</dbReference>
<evidence type="ECO:0000256" key="8">
    <source>
        <dbReference type="ARBA" id="ARBA00022857"/>
    </source>
</evidence>
<dbReference type="GO" id="GO:0010181">
    <property type="term" value="F:FMN binding"/>
    <property type="evidence" value="ECO:0007669"/>
    <property type="project" value="TreeGrafter"/>
</dbReference>
<evidence type="ECO:0000256" key="5">
    <source>
        <dbReference type="ARBA" id="ARBA00022630"/>
    </source>
</evidence>
<dbReference type="GO" id="GO:0009073">
    <property type="term" value="P:aromatic amino acid family biosynthetic process"/>
    <property type="evidence" value="ECO:0007669"/>
    <property type="project" value="UniProtKB-KW"/>
</dbReference>
<dbReference type="GO" id="GO:0008652">
    <property type="term" value="P:amino acid biosynthetic process"/>
    <property type="evidence" value="ECO:0007669"/>
    <property type="project" value="UniProtKB-KW"/>
</dbReference>
<organism evidence="14">
    <name type="scientific">Geoglobus ahangari</name>
    <dbReference type="NCBI Taxonomy" id="113653"/>
    <lineage>
        <taxon>Archaea</taxon>
        <taxon>Methanobacteriati</taxon>
        <taxon>Methanobacteriota</taxon>
        <taxon>Archaeoglobi</taxon>
        <taxon>Archaeoglobales</taxon>
        <taxon>Archaeoglobaceae</taxon>
        <taxon>Geoglobus</taxon>
    </lineage>
</organism>
<feature type="binding site" evidence="11">
    <location>
        <begin position="124"/>
        <end position="126"/>
    </location>
    <ligand>
        <name>FMN</name>
        <dbReference type="ChEBI" id="CHEBI:58210"/>
    </ligand>
</feature>
<feature type="binding site" evidence="11">
    <location>
        <position position="327"/>
    </location>
    <ligand>
        <name>FMN</name>
        <dbReference type="ChEBI" id="CHEBI:58210"/>
    </ligand>
</feature>
<dbReference type="InterPro" id="IPR035904">
    <property type="entry name" value="Chorismate_synth_AroC_sf"/>
</dbReference>
<evidence type="ECO:0000313" key="13">
    <source>
        <dbReference type="EMBL" id="HGE66088.1"/>
    </source>
</evidence>
<name>A0A7C4W4H8_9EURY</name>
<comment type="catalytic activity">
    <reaction evidence="11 12">
        <text>5-O-(1-carboxyvinyl)-3-phosphoshikimate = chorismate + phosphate</text>
        <dbReference type="Rhea" id="RHEA:21020"/>
        <dbReference type="ChEBI" id="CHEBI:29748"/>
        <dbReference type="ChEBI" id="CHEBI:43474"/>
        <dbReference type="ChEBI" id="CHEBI:57701"/>
        <dbReference type="EC" id="4.2.3.5"/>
    </reaction>
</comment>
<dbReference type="CDD" id="cd07304">
    <property type="entry name" value="Chorismate_synthase"/>
    <property type="match status" value="1"/>
</dbReference>
<feature type="binding site" evidence="11">
    <location>
        <position position="48"/>
    </location>
    <ligand>
        <name>NADP(+)</name>
        <dbReference type="ChEBI" id="CHEBI:58349"/>
    </ligand>
</feature>
<dbReference type="EMBL" id="DTAK01000048">
    <property type="protein sequence ID" value="HGU59794.1"/>
    <property type="molecule type" value="Genomic_DNA"/>
</dbReference>
<dbReference type="GO" id="GO:0009423">
    <property type="term" value="P:chorismate biosynthetic process"/>
    <property type="evidence" value="ECO:0007669"/>
    <property type="project" value="UniProtKB-UniRule"/>
</dbReference>
<dbReference type="Gene3D" id="3.60.150.10">
    <property type="entry name" value="Chorismate synthase AroC"/>
    <property type="match status" value="1"/>
</dbReference>
<dbReference type="PIRSF" id="PIRSF001456">
    <property type="entry name" value="Chorismate_synth"/>
    <property type="match status" value="1"/>
</dbReference>
<evidence type="ECO:0000256" key="6">
    <source>
        <dbReference type="ARBA" id="ARBA00022643"/>
    </source>
</evidence>
<dbReference type="AlphaFoldDB" id="A0A7C4W4H8"/>
<evidence type="ECO:0000256" key="4">
    <source>
        <dbReference type="ARBA" id="ARBA00022605"/>
    </source>
</evidence>
<dbReference type="PANTHER" id="PTHR21085:SF0">
    <property type="entry name" value="CHORISMATE SYNTHASE"/>
    <property type="match status" value="1"/>
</dbReference>
<gene>
    <name evidence="11" type="primary">aroC</name>
    <name evidence="15" type="ORF">ENL48_03115</name>
    <name evidence="14" type="ORF">ENT89_06570</name>
    <name evidence="13" type="ORF">ENX77_03030</name>
</gene>
<dbReference type="InterPro" id="IPR020541">
    <property type="entry name" value="Chorismate_synthase_CS"/>
</dbReference>
<dbReference type="Pfam" id="PF01264">
    <property type="entry name" value="Chorismate_synt"/>
    <property type="match status" value="1"/>
</dbReference>
<comment type="caution">
    <text evidence="11">Lacks conserved residue(s) required for the propagation of feature annotation.</text>
</comment>
<dbReference type="EC" id="4.2.3.5" evidence="3 11"/>
<evidence type="ECO:0000256" key="7">
    <source>
        <dbReference type="ARBA" id="ARBA00022827"/>
    </source>
</evidence>
<proteinExistence type="inferred from homology"/>
<feature type="binding site" evidence="11">
    <location>
        <position position="53"/>
    </location>
    <ligand>
        <name>NADP(+)</name>
        <dbReference type="ChEBI" id="CHEBI:58349"/>
    </ligand>
</feature>
<evidence type="ECO:0000256" key="1">
    <source>
        <dbReference type="ARBA" id="ARBA00005044"/>
    </source>
</evidence>
<dbReference type="SUPFAM" id="SSF103263">
    <property type="entry name" value="Chorismate synthase, AroC"/>
    <property type="match status" value="1"/>
</dbReference>
<comment type="caution">
    <text evidence="14">The sequence shown here is derived from an EMBL/GenBank/DDBJ whole genome shotgun (WGS) entry which is preliminary data.</text>
</comment>
<feature type="binding site" evidence="11">
    <location>
        <position position="285"/>
    </location>
    <ligand>
        <name>FMN</name>
        <dbReference type="ChEBI" id="CHEBI:58210"/>
    </ligand>
</feature>
<evidence type="ECO:0000313" key="14">
    <source>
        <dbReference type="EMBL" id="HGU59794.1"/>
    </source>
</evidence>
<evidence type="ECO:0000256" key="3">
    <source>
        <dbReference type="ARBA" id="ARBA00013036"/>
    </source>
</evidence>